<proteinExistence type="predicted"/>
<dbReference type="Gene3D" id="3.40.1190.10">
    <property type="entry name" value="Mur-like, catalytic domain"/>
    <property type="match status" value="1"/>
</dbReference>
<comment type="caution">
    <text evidence="6">The sequence shown here is derived from an EMBL/GenBank/DDBJ whole genome shotgun (WGS) entry which is preliminary data.</text>
</comment>
<evidence type="ECO:0000313" key="7">
    <source>
        <dbReference type="Proteomes" id="UP001595617"/>
    </source>
</evidence>
<keyword evidence="1 6" id="KW-0436">Ligase</keyword>
<evidence type="ECO:0000259" key="4">
    <source>
        <dbReference type="Pfam" id="PF02875"/>
    </source>
</evidence>
<dbReference type="SUPFAM" id="SSF53244">
    <property type="entry name" value="MurD-like peptide ligases, peptide-binding domain"/>
    <property type="match status" value="1"/>
</dbReference>
<evidence type="ECO:0000256" key="2">
    <source>
        <dbReference type="ARBA" id="ARBA00022741"/>
    </source>
</evidence>
<dbReference type="InterPro" id="IPR008928">
    <property type="entry name" value="6-hairpin_glycosidase_sf"/>
</dbReference>
<dbReference type="SUPFAM" id="SSF48208">
    <property type="entry name" value="Six-hairpin glycosidases"/>
    <property type="match status" value="1"/>
</dbReference>
<dbReference type="InterPro" id="IPR013221">
    <property type="entry name" value="Mur_ligase_cen"/>
</dbReference>
<dbReference type="RefSeq" id="WP_380698145.1">
    <property type="nucleotide sequence ID" value="NZ_JBHRYR010000005.1"/>
</dbReference>
<dbReference type="SUPFAM" id="SSF53623">
    <property type="entry name" value="MurD-like peptide ligases, catalytic domain"/>
    <property type="match status" value="1"/>
</dbReference>
<keyword evidence="7" id="KW-1185">Reference proteome</keyword>
<accession>A0ABV8A3B0</accession>
<dbReference type="InterPro" id="IPR004101">
    <property type="entry name" value="Mur_ligase_C"/>
</dbReference>
<reference evidence="7" key="1">
    <citation type="journal article" date="2019" name="Int. J. Syst. Evol. Microbiol.">
        <title>The Global Catalogue of Microorganisms (GCM) 10K type strain sequencing project: providing services to taxonomists for standard genome sequencing and annotation.</title>
        <authorList>
            <consortium name="The Broad Institute Genomics Platform"/>
            <consortium name="The Broad Institute Genome Sequencing Center for Infectious Disease"/>
            <person name="Wu L."/>
            <person name="Ma J."/>
        </authorList>
    </citation>
    <scope>NUCLEOTIDE SEQUENCE [LARGE SCALE GENOMIC DNA]</scope>
    <source>
        <strain evidence="7">IBRC 10765</strain>
    </source>
</reference>
<dbReference type="PANTHER" id="PTHR43024">
    <property type="entry name" value="UDP-N-ACETYLMURAMOYL-TRIPEPTIDE--D-ALANYL-D-ALANINE LIGASE"/>
    <property type="match status" value="1"/>
</dbReference>
<dbReference type="Proteomes" id="UP001595617">
    <property type="component" value="Unassembled WGS sequence"/>
</dbReference>
<protein>
    <submittedName>
        <fullName evidence="6">UDP-N-acetylmuramoyl-tripeptide--D-alanyl-D-alanine ligase</fullName>
        <ecNumber evidence="6">6.3.2.10</ecNumber>
    </submittedName>
</protein>
<dbReference type="Pfam" id="PF02875">
    <property type="entry name" value="Mur_ligase_C"/>
    <property type="match status" value="1"/>
</dbReference>
<evidence type="ECO:0000259" key="5">
    <source>
        <dbReference type="Pfam" id="PF08245"/>
    </source>
</evidence>
<name>A0ABV8A3B0_9GAMM</name>
<dbReference type="PANTHER" id="PTHR43024:SF1">
    <property type="entry name" value="UDP-N-ACETYLMURAMOYL-TRIPEPTIDE--D-ALANYL-D-ALANINE LIGASE"/>
    <property type="match status" value="1"/>
</dbReference>
<evidence type="ECO:0000256" key="1">
    <source>
        <dbReference type="ARBA" id="ARBA00022598"/>
    </source>
</evidence>
<dbReference type="InterPro" id="IPR036565">
    <property type="entry name" value="Mur-like_cat_sf"/>
</dbReference>
<dbReference type="Pfam" id="PF08245">
    <property type="entry name" value="Mur_ligase_M"/>
    <property type="match status" value="1"/>
</dbReference>
<organism evidence="6 7">
    <name type="scientific">Saccharospirillum mangrovi</name>
    <dbReference type="NCBI Taxonomy" id="2161747"/>
    <lineage>
        <taxon>Bacteria</taxon>
        <taxon>Pseudomonadati</taxon>
        <taxon>Pseudomonadota</taxon>
        <taxon>Gammaproteobacteria</taxon>
        <taxon>Oceanospirillales</taxon>
        <taxon>Saccharospirillaceae</taxon>
        <taxon>Saccharospirillum</taxon>
    </lineage>
</organism>
<feature type="domain" description="Mur ligase C-terminal" evidence="4">
    <location>
        <begin position="1004"/>
        <end position="1118"/>
    </location>
</feature>
<sequence>MNLSDALALAHGFLAQHLPPEQPDVFHCFISVSNGRQRATVVCGTGGHWTSAWREAIRALHKKADQNTEHLRWLRVDWVTQVYAHTWTSLDALLQKTKRNYFRKGIALDKGFKRAFLETELHANAMLYPGAKINHAQLNEKNFTRYLRLKYGAQSHVEFTPKTEVYSFATEAVLVDDKGELHTISGTGRDSGRRDVEALTPALVGQLIHDGSRFLARQVKSSGQFVYGIHPCFDRRVPAYNALRHASSTYAMLEAWEVTRSVELREAIERSLLYLCNNLIQTRTLPNGNAAGETAAFLVDVGDEIKLGGNAVCILALTKYTELTRNTTYQTLQHQLAVGIEHMQNPETGQFVHVLQAKDLSVKEPFRIIYYDGEAAFGLMRLYGLTRDPRWLMCVERAFTYFIAAKHWQAHDHWLSYCVNELTRYRPEARYYQFGIQNVNGYLDFVLNRITTYPTLLELMMAAHKMITRLRRDAEHAHLLEQLDVAEFYRALEYRAQYLLNGHFWPELAMYFQKPESVLGSFFIRHHSFRVRIDDVEHYLSGYVAYLQHYLTTESKSELPQQHFIVSGSVQLNADAALVFEIMRTAAMRAGCLINARQAKNNRVWLTSATMTAEAEAWLGQHAPLFGWTPEDDEDSCSWHYSGNVTIAEARQVLFDTSPLVSGVGVSCWSADSVALATGGHWRVEPATSWQASGLCIALPTLKAGQIVTVRPVDGKRGLTVAQIRAVLRKGNCQIAGLMAQDQWASIAEFRLPILAVQDVGTAVLNFGFSARSLLGGKVIGVTGSSGKTTVCALLEHLLSFAGQSAGSRHSANLPHGLAWNLASMPFDADYVVLEMAIGGMGVNSLMARPDIAVFLNVSAAHLIHHRSTLEIADKKSRLFLGMSPDGVAVINRDMKEYSVVAAAAKELDIRLITFGCHQDADYRLMTSPEIQSLTWQVNDQTFNWSLTNPETFCSVPLQLNVLAAIAVLEVLGVAIEQALPALSTFSAPAGRGNQRDLMLGERRICVIDESYNANPDSMRAALDRFANLPKVSGKSWLVLGDMLELGADELALHRDLATAIKQTKADRVLLFGSLMSTLESELKKTGQTCQTFTDLSALQKALIAELSDGDRVLIKASHGTGLHALITYLGREAVPEPQ</sequence>
<dbReference type="InterPro" id="IPR051046">
    <property type="entry name" value="MurCDEF_CellWall_CoF430Synth"/>
</dbReference>
<gene>
    <name evidence="6" type="primary">murF</name>
    <name evidence="6" type="ORF">ACFOOG_14990</name>
</gene>
<dbReference type="EC" id="6.3.2.10" evidence="6"/>
<dbReference type="EMBL" id="JBHRYR010000005">
    <property type="protein sequence ID" value="MFC3854147.1"/>
    <property type="molecule type" value="Genomic_DNA"/>
</dbReference>
<feature type="domain" description="Mur ligase central" evidence="5">
    <location>
        <begin position="782"/>
        <end position="968"/>
    </location>
</feature>
<keyword evidence="3" id="KW-0067">ATP-binding</keyword>
<keyword evidence="2" id="KW-0547">Nucleotide-binding</keyword>
<evidence type="ECO:0000256" key="3">
    <source>
        <dbReference type="ARBA" id="ARBA00022840"/>
    </source>
</evidence>
<dbReference type="Gene3D" id="3.90.190.20">
    <property type="entry name" value="Mur ligase, C-terminal domain"/>
    <property type="match status" value="1"/>
</dbReference>
<evidence type="ECO:0000313" key="6">
    <source>
        <dbReference type="EMBL" id="MFC3854147.1"/>
    </source>
</evidence>
<dbReference type="GO" id="GO:0047480">
    <property type="term" value="F:UDP-N-acetylmuramoyl-tripeptide-D-alanyl-D-alanine ligase activity"/>
    <property type="evidence" value="ECO:0007669"/>
    <property type="project" value="UniProtKB-EC"/>
</dbReference>
<dbReference type="InterPro" id="IPR036615">
    <property type="entry name" value="Mur_ligase_C_dom_sf"/>
</dbReference>